<comment type="catalytic activity">
    <reaction evidence="14">
        <text>L-threonyl-[protein] + ATP = O-phospho-L-threonyl-[protein] + ADP + H(+)</text>
        <dbReference type="Rhea" id="RHEA:46608"/>
        <dbReference type="Rhea" id="RHEA-COMP:11060"/>
        <dbReference type="Rhea" id="RHEA-COMP:11605"/>
        <dbReference type="ChEBI" id="CHEBI:15378"/>
        <dbReference type="ChEBI" id="CHEBI:30013"/>
        <dbReference type="ChEBI" id="CHEBI:30616"/>
        <dbReference type="ChEBI" id="CHEBI:61977"/>
        <dbReference type="ChEBI" id="CHEBI:456216"/>
        <dbReference type="EC" id="2.7.11.1"/>
    </reaction>
</comment>
<evidence type="ECO:0000256" key="12">
    <source>
        <dbReference type="ARBA" id="ARBA00023136"/>
    </source>
</evidence>
<evidence type="ECO:0000259" key="16">
    <source>
        <dbReference type="PROSITE" id="PS50011"/>
    </source>
</evidence>
<dbReference type="Pfam" id="PF00069">
    <property type="entry name" value="Pkinase"/>
    <property type="match status" value="1"/>
</dbReference>
<dbReference type="AlphaFoldDB" id="A0A9R1V6M4"/>
<evidence type="ECO:0000256" key="10">
    <source>
        <dbReference type="ARBA" id="ARBA00022840"/>
    </source>
</evidence>
<evidence type="ECO:0000256" key="9">
    <source>
        <dbReference type="ARBA" id="ARBA00022777"/>
    </source>
</evidence>
<dbReference type="InterPro" id="IPR044812">
    <property type="entry name" value="CERK1/LYK3-like"/>
</dbReference>
<evidence type="ECO:0000256" key="8">
    <source>
        <dbReference type="ARBA" id="ARBA00022741"/>
    </source>
</evidence>
<evidence type="ECO:0000256" key="5">
    <source>
        <dbReference type="ARBA" id="ARBA00022679"/>
    </source>
</evidence>
<dbReference type="GO" id="GO:0005524">
    <property type="term" value="F:ATP binding"/>
    <property type="evidence" value="ECO:0007669"/>
    <property type="project" value="UniProtKB-KW"/>
</dbReference>
<name>A0A9R1V6M4_LACSA</name>
<keyword evidence="7" id="KW-0732">Signal</keyword>
<dbReference type="EMBL" id="NBSK02000006">
    <property type="protein sequence ID" value="KAJ0201202.1"/>
    <property type="molecule type" value="Genomic_DNA"/>
</dbReference>
<keyword evidence="11" id="KW-1133">Transmembrane helix</keyword>
<keyword evidence="5" id="KW-0808">Transferase</keyword>
<reference evidence="17 18" key="1">
    <citation type="journal article" date="2017" name="Nat. Commun.">
        <title>Genome assembly with in vitro proximity ligation data and whole-genome triplication in lettuce.</title>
        <authorList>
            <person name="Reyes-Chin-Wo S."/>
            <person name="Wang Z."/>
            <person name="Yang X."/>
            <person name="Kozik A."/>
            <person name="Arikit S."/>
            <person name="Song C."/>
            <person name="Xia L."/>
            <person name="Froenicke L."/>
            <person name="Lavelle D.O."/>
            <person name="Truco M.J."/>
            <person name="Xia R."/>
            <person name="Zhu S."/>
            <person name="Xu C."/>
            <person name="Xu H."/>
            <person name="Xu X."/>
            <person name="Cox K."/>
            <person name="Korf I."/>
            <person name="Meyers B.C."/>
            <person name="Michelmore R.W."/>
        </authorList>
    </citation>
    <scope>NUCLEOTIDE SEQUENCE [LARGE SCALE GENOMIC DNA]</scope>
    <source>
        <strain evidence="18">cv. Salinas</strain>
        <tissue evidence="17">Seedlings</tissue>
    </source>
</reference>
<keyword evidence="18" id="KW-1185">Reference proteome</keyword>
<keyword evidence="3" id="KW-1003">Cell membrane</keyword>
<evidence type="ECO:0000256" key="1">
    <source>
        <dbReference type="ARBA" id="ARBA00004162"/>
    </source>
</evidence>
<dbReference type="Gene3D" id="1.10.510.10">
    <property type="entry name" value="Transferase(Phosphotransferase) domain 1"/>
    <property type="match status" value="1"/>
</dbReference>
<comment type="subcellular location">
    <subcellularLocation>
        <location evidence="1">Cell membrane</location>
        <topology evidence="1">Single-pass membrane protein</topology>
    </subcellularLocation>
</comment>
<comment type="catalytic activity">
    <reaction evidence="15">
        <text>L-seryl-[protein] + ATP = O-phospho-L-seryl-[protein] + ADP + H(+)</text>
        <dbReference type="Rhea" id="RHEA:17989"/>
        <dbReference type="Rhea" id="RHEA-COMP:9863"/>
        <dbReference type="Rhea" id="RHEA-COMP:11604"/>
        <dbReference type="ChEBI" id="CHEBI:15378"/>
        <dbReference type="ChEBI" id="CHEBI:29999"/>
        <dbReference type="ChEBI" id="CHEBI:30616"/>
        <dbReference type="ChEBI" id="CHEBI:83421"/>
        <dbReference type="ChEBI" id="CHEBI:456216"/>
        <dbReference type="EC" id="2.7.11.1"/>
    </reaction>
</comment>
<dbReference type="GO" id="GO:0045087">
    <property type="term" value="P:innate immune response"/>
    <property type="evidence" value="ECO:0007669"/>
    <property type="project" value="InterPro"/>
</dbReference>
<keyword evidence="10" id="KW-0067">ATP-binding</keyword>
<evidence type="ECO:0000256" key="13">
    <source>
        <dbReference type="ARBA" id="ARBA00023157"/>
    </source>
</evidence>
<evidence type="ECO:0000256" key="4">
    <source>
        <dbReference type="ARBA" id="ARBA00022527"/>
    </source>
</evidence>
<comment type="caution">
    <text evidence="17">The sequence shown here is derived from an EMBL/GenBank/DDBJ whole genome shotgun (WGS) entry which is preliminary data.</text>
</comment>
<evidence type="ECO:0000256" key="14">
    <source>
        <dbReference type="ARBA" id="ARBA00047899"/>
    </source>
</evidence>
<proteinExistence type="predicted"/>
<dbReference type="PROSITE" id="PS50011">
    <property type="entry name" value="PROTEIN_KINASE_DOM"/>
    <property type="match status" value="1"/>
</dbReference>
<keyword evidence="8" id="KW-0547">Nucleotide-binding</keyword>
<dbReference type="FunFam" id="1.10.510.10:FF:001023">
    <property type="entry name" value="Os07g0541700 protein"/>
    <property type="match status" value="1"/>
</dbReference>
<keyword evidence="9" id="KW-0418">Kinase</keyword>
<dbReference type="PANTHER" id="PTHR46204:SF10">
    <property type="entry name" value="LYSM DOMAIN RECEPTOR-LIKE KINASE 3"/>
    <property type="match status" value="1"/>
</dbReference>
<accession>A0A9R1V6M4</accession>
<dbReference type="GO" id="GO:0019199">
    <property type="term" value="F:transmembrane receptor protein kinase activity"/>
    <property type="evidence" value="ECO:0007669"/>
    <property type="project" value="InterPro"/>
</dbReference>
<evidence type="ECO:0000256" key="3">
    <source>
        <dbReference type="ARBA" id="ARBA00022475"/>
    </source>
</evidence>
<keyword evidence="4" id="KW-0723">Serine/threonine-protein kinase</keyword>
<dbReference type="Proteomes" id="UP000235145">
    <property type="component" value="Unassembled WGS sequence"/>
</dbReference>
<evidence type="ECO:0000256" key="7">
    <source>
        <dbReference type="ARBA" id="ARBA00022729"/>
    </source>
</evidence>
<keyword evidence="6" id="KW-0812">Transmembrane</keyword>
<evidence type="ECO:0000256" key="2">
    <source>
        <dbReference type="ARBA" id="ARBA00012513"/>
    </source>
</evidence>
<keyword evidence="12" id="KW-0472">Membrane</keyword>
<dbReference type="SUPFAM" id="SSF56112">
    <property type="entry name" value="Protein kinase-like (PK-like)"/>
    <property type="match status" value="1"/>
</dbReference>
<evidence type="ECO:0000256" key="15">
    <source>
        <dbReference type="ARBA" id="ARBA00048679"/>
    </source>
</evidence>
<dbReference type="InterPro" id="IPR000719">
    <property type="entry name" value="Prot_kinase_dom"/>
</dbReference>
<dbReference type="PROSITE" id="PS00108">
    <property type="entry name" value="PROTEIN_KINASE_ST"/>
    <property type="match status" value="1"/>
</dbReference>
<feature type="domain" description="Protein kinase" evidence="16">
    <location>
        <begin position="1"/>
        <end position="124"/>
    </location>
</feature>
<sequence>MFYKPKELESIVINKFGKTFCLFLLYFIIKSQNHYLTLLSVVGHPTLSWIMRVQIALDIARGLEYTHEHTKPHYVHRDIKSSNILLDAFKVKISDFGLAKLVGITNDGEASARVVGTFGYLAQG</sequence>
<evidence type="ECO:0000256" key="11">
    <source>
        <dbReference type="ARBA" id="ARBA00022989"/>
    </source>
</evidence>
<evidence type="ECO:0000256" key="6">
    <source>
        <dbReference type="ARBA" id="ARBA00022692"/>
    </source>
</evidence>
<dbReference type="GO" id="GO:0005886">
    <property type="term" value="C:plasma membrane"/>
    <property type="evidence" value="ECO:0007669"/>
    <property type="project" value="UniProtKB-SubCell"/>
</dbReference>
<dbReference type="EC" id="2.7.11.1" evidence="2"/>
<dbReference type="GO" id="GO:0004674">
    <property type="term" value="F:protein serine/threonine kinase activity"/>
    <property type="evidence" value="ECO:0007669"/>
    <property type="project" value="UniProtKB-KW"/>
</dbReference>
<evidence type="ECO:0000313" key="17">
    <source>
        <dbReference type="EMBL" id="KAJ0201202.1"/>
    </source>
</evidence>
<dbReference type="PANTHER" id="PTHR46204">
    <property type="entry name" value="CHITIN ELICITOR RECEPTOR KINASE 1-RELATED"/>
    <property type="match status" value="1"/>
</dbReference>
<gene>
    <name evidence="17" type="ORF">LSAT_V11C600300250</name>
</gene>
<dbReference type="InterPro" id="IPR011009">
    <property type="entry name" value="Kinase-like_dom_sf"/>
</dbReference>
<evidence type="ECO:0000313" key="18">
    <source>
        <dbReference type="Proteomes" id="UP000235145"/>
    </source>
</evidence>
<keyword evidence="13" id="KW-1015">Disulfide bond</keyword>
<dbReference type="InterPro" id="IPR008271">
    <property type="entry name" value="Ser/Thr_kinase_AS"/>
</dbReference>
<organism evidence="17 18">
    <name type="scientific">Lactuca sativa</name>
    <name type="common">Garden lettuce</name>
    <dbReference type="NCBI Taxonomy" id="4236"/>
    <lineage>
        <taxon>Eukaryota</taxon>
        <taxon>Viridiplantae</taxon>
        <taxon>Streptophyta</taxon>
        <taxon>Embryophyta</taxon>
        <taxon>Tracheophyta</taxon>
        <taxon>Spermatophyta</taxon>
        <taxon>Magnoliopsida</taxon>
        <taxon>eudicotyledons</taxon>
        <taxon>Gunneridae</taxon>
        <taxon>Pentapetalae</taxon>
        <taxon>asterids</taxon>
        <taxon>campanulids</taxon>
        <taxon>Asterales</taxon>
        <taxon>Asteraceae</taxon>
        <taxon>Cichorioideae</taxon>
        <taxon>Cichorieae</taxon>
        <taxon>Lactucinae</taxon>
        <taxon>Lactuca</taxon>
    </lineage>
</organism>
<protein>
    <recommendedName>
        <fullName evidence="2">non-specific serine/threonine protein kinase</fullName>
        <ecNumber evidence="2">2.7.11.1</ecNumber>
    </recommendedName>
</protein>